<evidence type="ECO:0008006" key="3">
    <source>
        <dbReference type="Google" id="ProtNLM"/>
    </source>
</evidence>
<name>A0AAX0Q8M6_9EURY</name>
<organism evidence="1 2">
    <name type="scientific">Methanocorpusculum parvum</name>
    <dbReference type="NCBI Taxonomy" id="2193"/>
    <lineage>
        <taxon>Archaea</taxon>
        <taxon>Methanobacteriati</taxon>
        <taxon>Methanobacteriota</taxon>
        <taxon>Stenosarchaea group</taxon>
        <taxon>Methanomicrobia</taxon>
        <taxon>Methanomicrobiales</taxon>
        <taxon>Methanocorpusculaceae</taxon>
        <taxon>Methanocorpusculum</taxon>
    </lineage>
</organism>
<dbReference type="Proteomes" id="UP000243820">
    <property type="component" value="Unassembled WGS sequence"/>
</dbReference>
<dbReference type="EMBL" id="LMVO01000021">
    <property type="protein sequence ID" value="PAV09210.1"/>
    <property type="molecule type" value="Genomic_DNA"/>
</dbReference>
<reference evidence="1 2" key="1">
    <citation type="journal article" date="2017" name="BMC Genomics">
        <title>Genomic analysis of methanogenic archaea reveals a shift towards energy conservation.</title>
        <authorList>
            <person name="Gilmore S.P."/>
            <person name="Henske J.K."/>
            <person name="Sexton J.A."/>
            <person name="Solomon K.V."/>
            <person name="Seppala S."/>
            <person name="Yoo J.I."/>
            <person name="Huyett L.M."/>
            <person name="Pressman A."/>
            <person name="Cogan J.Z."/>
            <person name="Kivenson V."/>
            <person name="Peng X."/>
            <person name="Tan Y."/>
            <person name="Valentine D.L."/>
            <person name="O'Malley M.A."/>
        </authorList>
    </citation>
    <scope>NUCLEOTIDE SEQUENCE [LARGE SCALE GENOMIC DNA]</scope>
    <source>
        <strain evidence="1 2">XII</strain>
    </source>
</reference>
<evidence type="ECO:0000313" key="1">
    <source>
        <dbReference type="EMBL" id="PAV09210.1"/>
    </source>
</evidence>
<gene>
    <name evidence="1" type="ORF">ASJ83_08710</name>
</gene>
<comment type="caution">
    <text evidence="1">The sequence shown here is derived from an EMBL/GenBank/DDBJ whole genome shotgun (WGS) entry which is preliminary data.</text>
</comment>
<sequence length="172" mass="19080">MDYLIVVDYQSDAERKRIDYAIERWKDKGKIHKPKGTVIHYAGDDVDEFLDDLYSRLSVGAGSVHIFAGDTYSPDINEQTTQLKYTTTMDSAAVENFLKYIMNKLGASFEGTKQGIKSYTAYTKKGQAGIDVALTAGDNTAVLVIVRGYGEVVSFIAGRIDKELKVFLGDDE</sequence>
<protein>
    <recommendedName>
        <fullName evidence="3">DUF2110 family protein</fullName>
    </recommendedName>
</protein>
<keyword evidence="2" id="KW-1185">Reference proteome</keyword>
<accession>A0AAX0Q8M6</accession>
<evidence type="ECO:0000313" key="2">
    <source>
        <dbReference type="Proteomes" id="UP000243820"/>
    </source>
</evidence>
<dbReference type="AlphaFoldDB" id="A0AAX0Q8M6"/>
<proteinExistence type="predicted"/>